<feature type="domain" description="CCHC-type" evidence="2">
    <location>
        <begin position="52"/>
        <end position="68"/>
    </location>
</feature>
<dbReference type="Proteomes" id="UP000729913">
    <property type="component" value="Unassembled WGS sequence"/>
</dbReference>
<dbReference type="GO" id="GO:0008270">
    <property type="term" value="F:zinc ion binding"/>
    <property type="evidence" value="ECO:0007669"/>
    <property type="project" value="InterPro"/>
</dbReference>
<dbReference type="OrthoDB" id="7608935at2759"/>
<name>A0A8J5QJ04_9HYME</name>
<dbReference type="Pfam" id="PF16588">
    <property type="entry name" value="zf-C2H2_10"/>
    <property type="match status" value="1"/>
</dbReference>
<dbReference type="GO" id="GO:0003676">
    <property type="term" value="F:nucleic acid binding"/>
    <property type="evidence" value="ECO:0007669"/>
    <property type="project" value="InterPro"/>
</dbReference>
<sequence>MPVPLRAFYTDYRNSGCINDVMDIQHKMSRNPNLWAILDADLVCRGGEKRLRCSYCHQPGHKRENCPDKRKPATCHMCGGGHLESRCPQRIAERNTHVTARPANTAVNSSAPSAKAWAT</sequence>
<reference evidence="3" key="2">
    <citation type="submission" date="2021-04" db="EMBL/GenBank/DDBJ databases">
        <title>Genome-wide patterns of bracovirus chromosomal integration into multiple host tissues during parasitism.</title>
        <authorList>
            <person name="Chebbi M.A.C."/>
        </authorList>
    </citation>
    <scope>NUCLEOTIDE SEQUENCE</scope>
    <source>
        <tissue evidence="3">Whole body</tissue>
    </source>
</reference>
<feature type="region of interest" description="Disordered" evidence="1">
    <location>
        <begin position="98"/>
        <end position="119"/>
    </location>
</feature>
<evidence type="ECO:0000313" key="4">
    <source>
        <dbReference type="Proteomes" id="UP000729913"/>
    </source>
</evidence>
<feature type="domain" description="CCHC-type" evidence="2">
    <location>
        <begin position="74"/>
        <end position="89"/>
    </location>
</feature>
<dbReference type="EMBL" id="JAAOIC020000072">
    <property type="protein sequence ID" value="KAG8033868.1"/>
    <property type="molecule type" value="Genomic_DNA"/>
</dbReference>
<dbReference type="SMART" id="SM00343">
    <property type="entry name" value="ZnF_C2HC"/>
    <property type="match status" value="2"/>
</dbReference>
<accession>A0A8J5QJ04</accession>
<protein>
    <recommendedName>
        <fullName evidence="2">CCHC-type domain-containing protein</fullName>
    </recommendedName>
</protein>
<reference evidence="3" key="1">
    <citation type="submission" date="2020-03" db="EMBL/GenBank/DDBJ databases">
        <authorList>
            <person name="Chebbi M.A."/>
            <person name="Drezen J.M."/>
        </authorList>
    </citation>
    <scope>NUCLEOTIDE SEQUENCE</scope>
    <source>
        <tissue evidence="3">Whole body</tissue>
    </source>
</reference>
<evidence type="ECO:0000259" key="2">
    <source>
        <dbReference type="SMART" id="SM00343"/>
    </source>
</evidence>
<gene>
    <name evidence="3" type="ORF">G9C98_008349</name>
</gene>
<keyword evidence="4" id="KW-1185">Reference proteome</keyword>
<evidence type="ECO:0000256" key="1">
    <source>
        <dbReference type="SAM" id="MobiDB-lite"/>
    </source>
</evidence>
<organism evidence="3 4">
    <name type="scientific">Cotesia typhae</name>
    <dbReference type="NCBI Taxonomy" id="2053667"/>
    <lineage>
        <taxon>Eukaryota</taxon>
        <taxon>Metazoa</taxon>
        <taxon>Ecdysozoa</taxon>
        <taxon>Arthropoda</taxon>
        <taxon>Hexapoda</taxon>
        <taxon>Insecta</taxon>
        <taxon>Pterygota</taxon>
        <taxon>Neoptera</taxon>
        <taxon>Endopterygota</taxon>
        <taxon>Hymenoptera</taxon>
        <taxon>Apocrita</taxon>
        <taxon>Ichneumonoidea</taxon>
        <taxon>Braconidae</taxon>
        <taxon>Microgastrinae</taxon>
        <taxon>Cotesia</taxon>
    </lineage>
</organism>
<comment type="caution">
    <text evidence="3">The sequence shown here is derived from an EMBL/GenBank/DDBJ whole genome shotgun (WGS) entry which is preliminary data.</text>
</comment>
<dbReference type="AlphaFoldDB" id="A0A8J5QJ04"/>
<dbReference type="InterPro" id="IPR001878">
    <property type="entry name" value="Znf_CCHC"/>
</dbReference>
<evidence type="ECO:0000313" key="3">
    <source>
        <dbReference type="EMBL" id="KAG8033868.1"/>
    </source>
</evidence>
<proteinExistence type="predicted"/>